<feature type="domain" description="Abortive phage infection protein C-terminal" evidence="1">
    <location>
        <begin position="267"/>
        <end position="582"/>
    </location>
</feature>
<dbReference type="Pfam" id="PF22879">
    <property type="entry name" value="AIPR_N"/>
    <property type="match status" value="1"/>
</dbReference>
<dbReference type="InterPro" id="IPR018891">
    <property type="entry name" value="AIPR_C"/>
</dbReference>
<protein>
    <submittedName>
        <fullName evidence="3">Abortive infection phage protein</fullName>
    </submittedName>
</protein>
<dbReference type="Pfam" id="PF10592">
    <property type="entry name" value="AIPR"/>
    <property type="match status" value="1"/>
</dbReference>
<accession>A0A290HRF7</accession>
<evidence type="ECO:0000313" key="4">
    <source>
        <dbReference type="Proteomes" id="UP000217349"/>
    </source>
</evidence>
<dbReference type="Proteomes" id="UP000217349">
    <property type="component" value="Chromosome"/>
</dbReference>
<evidence type="ECO:0000313" key="3">
    <source>
        <dbReference type="EMBL" id="ATB68180.1"/>
    </source>
</evidence>
<dbReference type="RefSeq" id="WP_096045445.1">
    <property type="nucleotide sequence ID" value="NZ_CP023275.1"/>
</dbReference>
<organism evidence="3 4">
    <name type="scientific">Sulfurospirillum diekertiae</name>
    <dbReference type="NCBI Taxonomy" id="1854492"/>
    <lineage>
        <taxon>Bacteria</taxon>
        <taxon>Pseudomonadati</taxon>
        <taxon>Campylobacterota</taxon>
        <taxon>Epsilonproteobacteria</taxon>
        <taxon>Campylobacterales</taxon>
        <taxon>Sulfurospirillaceae</taxon>
        <taxon>Sulfurospirillum</taxon>
    </lineage>
</organism>
<dbReference type="KEGG" id="sulj:SJPD1_0046"/>
<dbReference type="EMBL" id="CP023275">
    <property type="protein sequence ID" value="ATB68180.1"/>
    <property type="molecule type" value="Genomic_DNA"/>
</dbReference>
<dbReference type="InterPro" id="IPR055101">
    <property type="entry name" value="AIPR_N"/>
</dbReference>
<name>A0A290HRF7_9BACT</name>
<proteinExistence type="predicted"/>
<evidence type="ECO:0000259" key="1">
    <source>
        <dbReference type="Pfam" id="PF10592"/>
    </source>
</evidence>
<sequence>MSDIEERLNFRLDLLEDSKDQDGFIVQSNLLSQVLPSMLDAKLIDSEDFNDSYFHDQSNGQKLNAYTISNSGERLQLFIIDESTIDETSNPDKLLILQKADYDHQFKRVEKLIKKAFNSQLFNSIQDSDRAKVLASKLESIEGFDDFDVIEIFLISLTVAVSNQGKTIQPRSIYFQEEKCIRTFKSKEETKKKEVLILKKLIDLNFLFNVMVSKGYREVLTIDFEKTFNYGLEAIKAAENESFVSYLCVLKADIIADLYRQYSSRLLEKNVRSFLDFRGVNKGIKETIRREPEKFIAYNNGLTITATAVKTYEKKHKLYIESLTDFQIVNGGQTTATIYFSKKENLDVSKVYVMAKINVAKQTNDKDLEKLIDNISKYSNAQSKVSNVDLRSRNSQLIKIKMFSESVLTPAGRKWFFERSKGEFNTLLRKERSNKNKILKDFPSERRFTKEQLGKYYCAWGEEPYLVKKGGERIFRNFIEHLSPDEDNGRMPPTIDRDYYEALIAKVILFKEMELIYGTRNNAIGQIRSAVIPYSLSILYLYTDIQKNYFNFQKIWKDEGVDENLSVFLWNLMKLMNDLIKKYSLSDDLGEYSKRIELWDSIKRCQEIDFFMSEDKNKILMSKYIIQAKVK</sequence>
<dbReference type="OrthoDB" id="9806213at2"/>
<evidence type="ECO:0000259" key="2">
    <source>
        <dbReference type="Pfam" id="PF22879"/>
    </source>
</evidence>
<reference evidence="4" key="1">
    <citation type="submission" date="2017-09" db="EMBL/GenBank/DDBJ databases">
        <title>The complete genome of Sulfurospirillum sp. JPD-1.</title>
        <authorList>
            <person name="Goris T."/>
        </authorList>
    </citation>
    <scope>NUCLEOTIDE SEQUENCE [LARGE SCALE GENOMIC DNA]</scope>
    <source>
        <strain evidence="4">JPD-1</strain>
    </source>
</reference>
<dbReference type="AlphaFoldDB" id="A0A290HRF7"/>
<gene>
    <name evidence="3" type="ORF">SJPD1_0046</name>
</gene>
<feature type="domain" description="Abortive infection phage resistance protein N-terminal" evidence="2">
    <location>
        <begin position="47"/>
        <end position="160"/>
    </location>
</feature>